<dbReference type="InterPro" id="IPR025322">
    <property type="entry name" value="PADRE_dom"/>
</dbReference>
<organism evidence="2 3">
    <name type="scientific">Dioscorea cayennensis subsp. rotundata</name>
    <name type="common">White Guinea yam</name>
    <name type="synonym">Dioscorea rotundata</name>
    <dbReference type="NCBI Taxonomy" id="55577"/>
    <lineage>
        <taxon>Eukaryota</taxon>
        <taxon>Viridiplantae</taxon>
        <taxon>Streptophyta</taxon>
        <taxon>Embryophyta</taxon>
        <taxon>Tracheophyta</taxon>
        <taxon>Spermatophyta</taxon>
        <taxon>Magnoliopsida</taxon>
        <taxon>Liliopsida</taxon>
        <taxon>Dioscoreales</taxon>
        <taxon>Dioscoreaceae</taxon>
        <taxon>Dioscorea</taxon>
    </lineage>
</organism>
<protein>
    <submittedName>
        <fullName evidence="3">Uncharacterized protein LOC120270861</fullName>
    </submittedName>
</protein>
<dbReference type="AlphaFoldDB" id="A0AB40C2K0"/>
<dbReference type="RefSeq" id="XP_039133862.1">
    <property type="nucleotide sequence ID" value="XM_039277928.1"/>
</dbReference>
<evidence type="ECO:0000256" key="1">
    <source>
        <dbReference type="SAM" id="SignalP"/>
    </source>
</evidence>
<keyword evidence="1" id="KW-0732">Signal</keyword>
<gene>
    <name evidence="3" type="primary">LOC120270861</name>
</gene>
<dbReference type="Proteomes" id="UP001515500">
    <property type="component" value="Chromosome 10"/>
</dbReference>
<evidence type="ECO:0000313" key="2">
    <source>
        <dbReference type="Proteomes" id="UP001515500"/>
    </source>
</evidence>
<feature type="signal peptide" evidence="1">
    <location>
        <begin position="1"/>
        <end position="21"/>
    </location>
</feature>
<sequence>MGFKFLSLQSAIPLCFHLTGAPCKTYNNDVDDDDDDHHHRRRRGKSRVIRVIGSDCRVRVYDKPVSVADLMSENPFHLVCRSDSFFIGQRVPTLSPAELLKRGHSYLLLPATFFHSDLSFLNLVSSLACPVITPLRPFDIKKTDSGSLQVRVSDEFLEKMVLKQEDDEKKKREVLRVCSTVELEKDYKQLVRCKSKHWKPKLETIKESSTESNYKRSAAGRVKVFSRIKRRKKKNKSKIFKPAASAAVTAISCTSTTPS</sequence>
<reference evidence="3" key="1">
    <citation type="submission" date="2025-08" db="UniProtKB">
        <authorList>
            <consortium name="RefSeq"/>
        </authorList>
    </citation>
    <scope>IDENTIFICATION</scope>
</reference>
<dbReference type="PANTHER" id="PTHR33052">
    <property type="entry name" value="DUF4228 DOMAIN PROTEIN-RELATED"/>
    <property type="match status" value="1"/>
</dbReference>
<evidence type="ECO:0000313" key="3">
    <source>
        <dbReference type="RefSeq" id="XP_039133862.1"/>
    </source>
</evidence>
<keyword evidence="2" id="KW-1185">Reference proteome</keyword>
<proteinExistence type="predicted"/>
<dbReference type="Pfam" id="PF14009">
    <property type="entry name" value="PADRE"/>
    <property type="match status" value="1"/>
</dbReference>
<dbReference type="GeneID" id="120270861"/>
<name>A0AB40C2K0_DIOCR</name>
<accession>A0AB40C2K0</accession>
<feature type="chain" id="PRO_5044226483" evidence="1">
    <location>
        <begin position="22"/>
        <end position="259"/>
    </location>
</feature>